<feature type="region of interest" description="Disordered" evidence="1">
    <location>
        <begin position="62"/>
        <end position="92"/>
    </location>
</feature>
<reference evidence="2 3" key="1">
    <citation type="submission" date="2023-10" db="EMBL/GenBank/DDBJ databases">
        <title>Draft genome sequence of Xylaria bambusicola isolate GMP-LS, the root and basal stem rot pathogen of sugarcane in Indonesia.</title>
        <authorList>
            <person name="Selvaraj P."/>
            <person name="Muralishankar V."/>
            <person name="Muruganantham S."/>
            <person name="Sp S."/>
            <person name="Haryani S."/>
            <person name="Lau K.J.X."/>
            <person name="Naqvi N.I."/>
        </authorList>
    </citation>
    <scope>NUCLEOTIDE SEQUENCE [LARGE SCALE GENOMIC DNA]</scope>
    <source>
        <strain evidence="2">GMP-LS</strain>
    </source>
</reference>
<evidence type="ECO:0000313" key="2">
    <source>
        <dbReference type="EMBL" id="KAK5629777.1"/>
    </source>
</evidence>
<dbReference type="Proteomes" id="UP001305414">
    <property type="component" value="Unassembled WGS sequence"/>
</dbReference>
<organism evidence="2 3">
    <name type="scientific">Xylaria bambusicola</name>
    <dbReference type="NCBI Taxonomy" id="326684"/>
    <lineage>
        <taxon>Eukaryota</taxon>
        <taxon>Fungi</taxon>
        <taxon>Dikarya</taxon>
        <taxon>Ascomycota</taxon>
        <taxon>Pezizomycotina</taxon>
        <taxon>Sordariomycetes</taxon>
        <taxon>Xylariomycetidae</taxon>
        <taxon>Xylariales</taxon>
        <taxon>Xylariaceae</taxon>
        <taxon>Xylaria</taxon>
    </lineage>
</organism>
<evidence type="ECO:0000313" key="3">
    <source>
        <dbReference type="Proteomes" id="UP001305414"/>
    </source>
</evidence>
<evidence type="ECO:0000256" key="1">
    <source>
        <dbReference type="SAM" id="MobiDB-lite"/>
    </source>
</evidence>
<protein>
    <submittedName>
        <fullName evidence="2">Uncharacterized protein</fullName>
    </submittedName>
</protein>
<dbReference type="AlphaFoldDB" id="A0AAN7Z4U5"/>
<comment type="caution">
    <text evidence="2">The sequence shown here is derived from an EMBL/GenBank/DDBJ whole genome shotgun (WGS) entry which is preliminary data.</text>
</comment>
<accession>A0AAN7Z4U5</accession>
<keyword evidence="3" id="KW-1185">Reference proteome</keyword>
<sequence>MLHANSMIRASVITITADDSHWRYIVAPSLLHLLYMGFGITEGTPPSSLSARRSSIELAAGKEALTNIQPDSPPSPETTRHSCLAAGSTLAI</sequence>
<dbReference type="EMBL" id="JAWHQM010000012">
    <property type="protein sequence ID" value="KAK5629777.1"/>
    <property type="molecule type" value="Genomic_DNA"/>
</dbReference>
<gene>
    <name evidence="2" type="ORF">RRF57_005492</name>
</gene>
<name>A0AAN7Z4U5_9PEZI</name>
<proteinExistence type="predicted"/>